<dbReference type="InterPro" id="IPR036388">
    <property type="entry name" value="WH-like_DNA-bd_sf"/>
</dbReference>
<dbReference type="GO" id="GO:0003700">
    <property type="term" value="F:DNA-binding transcription factor activity"/>
    <property type="evidence" value="ECO:0007669"/>
    <property type="project" value="InterPro"/>
</dbReference>
<dbReference type="RefSeq" id="WP_162658098.1">
    <property type="nucleotide sequence ID" value="NZ_LR593887.1"/>
</dbReference>
<dbReference type="AlphaFoldDB" id="A0A6C2YNW1"/>
<gene>
    <name evidence="2" type="ORF">GMBLW1_09790</name>
</gene>
<evidence type="ECO:0000313" key="3">
    <source>
        <dbReference type="Proteomes" id="UP000464378"/>
    </source>
</evidence>
<accession>A0A6C2YNW1</accession>
<dbReference type="Pfam" id="PF04542">
    <property type="entry name" value="Sigma70_r2"/>
    <property type="match status" value="1"/>
</dbReference>
<dbReference type="Proteomes" id="UP000464378">
    <property type="component" value="Chromosome"/>
</dbReference>
<dbReference type="Gene3D" id="1.10.10.10">
    <property type="entry name" value="Winged helix-like DNA-binding domain superfamily/Winged helix DNA-binding domain"/>
    <property type="match status" value="1"/>
</dbReference>
<proteinExistence type="predicted"/>
<dbReference type="Gene3D" id="1.10.1740.10">
    <property type="match status" value="1"/>
</dbReference>
<reference evidence="2" key="1">
    <citation type="submission" date="2019-04" db="EMBL/GenBank/DDBJ databases">
        <authorList>
            <consortium name="Science for Life Laboratories"/>
        </authorList>
    </citation>
    <scope>NUCLEOTIDE SEQUENCE</scope>
    <source>
        <strain evidence="2">MBLW1</strain>
    </source>
</reference>
<name>A0A6C2YNW1_9BACT</name>
<feature type="domain" description="RNA polymerase sigma-70 region 2" evidence="1">
    <location>
        <begin position="28"/>
        <end position="87"/>
    </location>
</feature>
<dbReference type="KEGG" id="tim:GMBLW1_09790"/>
<dbReference type="InterPro" id="IPR013324">
    <property type="entry name" value="RNA_pol_sigma_r3/r4-like"/>
</dbReference>
<keyword evidence="3" id="KW-1185">Reference proteome</keyword>
<dbReference type="SUPFAM" id="SSF88659">
    <property type="entry name" value="Sigma3 and sigma4 domains of RNA polymerase sigma factors"/>
    <property type="match status" value="1"/>
</dbReference>
<dbReference type="InterPro" id="IPR007627">
    <property type="entry name" value="RNA_pol_sigma70_r2"/>
</dbReference>
<dbReference type="EMBL" id="LR593887">
    <property type="protein sequence ID" value="VTS03031.1"/>
    <property type="molecule type" value="Genomic_DNA"/>
</dbReference>
<evidence type="ECO:0000313" key="2">
    <source>
        <dbReference type="EMBL" id="VIP02981.1"/>
    </source>
</evidence>
<dbReference type="SUPFAM" id="SSF88946">
    <property type="entry name" value="Sigma2 domain of RNA polymerase sigma factors"/>
    <property type="match status" value="1"/>
</dbReference>
<dbReference type="EMBL" id="LR586016">
    <property type="protein sequence ID" value="VIP02981.1"/>
    <property type="molecule type" value="Genomic_DNA"/>
</dbReference>
<dbReference type="InterPro" id="IPR013325">
    <property type="entry name" value="RNA_pol_sigma_r2"/>
</dbReference>
<evidence type="ECO:0000259" key="1">
    <source>
        <dbReference type="Pfam" id="PF04542"/>
    </source>
</evidence>
<dbReference type="GO" id="GO:0006352">
    <property type="term" value="P:DNA-templated transcription initiation"/>
    <property type="evidence" value="ECO:0007669"/>
    <property type="project" value="InterPro"/>
</dbReference>
<sequence>MRGKTELQPVNEEQKQLVAKNFRLAGYLVVRFLKQYPESRFAFDDFYSNACEAMLHAARKFDPNRGFQFATLARKFILGVFRNQKRKIDLRCGRETPWEDAFPGGIGPVTIGKRLARLEEEDWDALVRPLPEACQFVLYARYRLGLSPQRAALELGIPRSAVDIYEARAVRGLKRRKAVLSPGDFYG</sequence>
<organism evidence="2">
    <name type="scientific">Tuwongella immobilis</name>
    <dbReference type="NCBI Taxonomy" id="692036"/>
    <lineage>
        <taxon>Bacteria</taxon>
        <taxon>Pseudomonadati</taxon>
        <taxon>Planctomycetota</taxon>
        <taxon>Planctomycetia</taxon>
        <taxon>Gemmatales</taxon>
        <taxon>Gemmataceae</taxon>
        <taxon>Tuwongella</taxon>
    </lineage>
</organism>
<protein>
    <submittedName>
        <fullName evidence="2">Subfamily rna polymerase sigma-28 subunit:: Sigma70_r2</fullName>
    </submittedName>
</protein>
<dbReference type="InParanoid" id="A0A6C2YNW1"/>